<name>A0A381VF15_9ZZZZ</name>
<reference evidence="1" key="1">
    <citation type="submission" date="2018-05" db="EMBL/GenBank/DDBJ databases">
        <authorList>
            <person name="Lanie J.A."/>
            <person name="Ng W.-L."/>
            <person name="Kazmierczak K.M."/>
            <person name="Andrzejewski T.M."/>
            <person name="Davidsen T.M."/>
            <person name="Wayne K.J."/>
            <person name="Tettelin H."/>
            <person name="Glass J.I."/>
            <person name="Rusch D."/>
            <person name="Podicherti R."/>
            <person name="Tsui H.-C.T."/>
            <person name="Winkler M.E."/>
        </authorList>
    </citation>
    <scope>NUCLEOTIDE SEQUENCE</scope>
</reference>
<accession>A0A381VF15</accession>
<evidence type="ECO:0000313" key="1">
    <source>
        <dbReference type="EMBL" id="SVA38247.1"/>
    </source>
</evidence>
<gene>
    <name evidence="1" type="ORF">METZ01_LOCUS91101</name>
</gene>
<proteinExistence type="predicted"/>
<organism evidence="1">
    <name type="scientific">marine metagenome</name>
    <dbReference type="NCBI Taxonomy" id="408172"/>
    <lineage>
        <taxon>unclassified sequences</taxon>
        <taxon>metagenomes</taxon>
        <taxon>ecological metagenomes</taxon>
    </lineage>
</organism>
<protein>
    <submittedName>
        <fullName evidence="1">Uncharacterized protein</fullName>
    </submittedName>
</protein>
<dbReference type="EMBL" id="UINC01008503">
    <property type="protein sequence ID" value="SVA38247.1"/>
    <property type="molecule type" value="Genomic_DNA"/>
</dbReference>
<sequence>MFMSIKEAKQMEHHMLKVGVKNVRRLFIPKKPFVYAVEDEYFIRPIIYDLREF</sequence>
<dbReference type="AlphaFoldDB" id="A0A381VF15"/>